<gene>
    <name evidence="2" type="ORF">AbHVp024</name>
</gene>
<feature type="compositionally biased region" description="Basic and acidic residues" evidence="1">
    <location>
        <begin position="691"/>
        <end position="707"/>
    </location>
</feature>
<proteinExistence type="predicted"/>
<evidence type="ECO:0000256" key="1">
    <source>
        <dbReference type="SAM" id="MobiDB-lite"/>
    </source>
</evidence>
<organism evidence="2">
    <name type="scientific">Abalone herpesvirus Victoria/AUS/2007</name>
    <dbReference type="NCBI Taxonomy" id="860344"/>
    <lineage>
        <taxon>Viruses</taxon>
        <taxon>Duplodnaviria</taxon>
        <taxon>Heunggongvirae</taxon>
        <taxon>Peploviricota</taxon>
        <taxon>Herviviricetes</taxon>
        <taxon>Herpesvirales</taxon>
        <taxon>Malacoherpesviridae</taxon>
        <taxon>Aurivirus</taxon>
        <taxon>Aurivirus haliotidmalaco1</taxon>
        <taxon>Haliotid herpesvirus 1</taxon>
    </lineage>
</organism>
<dbReference type="EMBL" id="HM631981">
    <property type="protein sequence ID" value="ADL16662.1"/>
    <property type="molecule type" value="Genomic_DNA"/>
</dbReference>
<evidence type="ECO:0000313" key="2">
    <source>
        <dbReference type="EMBL" id="ADL16662.1"/>
    </source>
</evidence>
<name>E0ADI9_9VIRU</name>
<feature type="region of interest" description="Disordered" evidence="1">
    <location>
        <begin position="691"/>
        <end position="726"/>
    </location>
</feature>
<reference evidence="2" key="1">
    <citation type="submission" date="2010-06" db="EMBL/GenBank/DDBJ databases">
        <title>A neurotropic herpesvirus infecting the gastropod, abalone, shares ancestry with oyster herpesvirus and a herpesvirus associated with the amphioxus genome.</title>
        <authorList>
            <person name="Savin K.W."/>
            <person name="Cocks B.G."/>
            <person name="Wong F."/>
            <person name="Sawbridge T."/>
            <person name="Cogan N."/>
            <person name="Savage D."/>
            <person name="Warner S."/>
        </authorList>
    </citation>
    <scope>NUCLEOTIDE SEQUENCE</scope>
    <source>
        <strain evidence="2">Victoria</strain>
    </source>
</reference>
<sequence length="1653" mass="184103">MAGKQMQMNMALNNEAINHNMNALIEKMIDENETGIVPYNGGFVAYPVEYVTPRRGVLFSQNFNVSIINGAGTVDTQGVTPGVTFPQFPMTLGIVQAETKMQAGNRFCPTTIVLHNGQVFDKHSELISTPESASDDALVALGEKFAEMNFPGEFTKQSEGCVNKLANPFAENNLPEFVDYIFKEYFPTLDMKTHVLLFIGDTPTMISVAKHHILGKEDVNKYNSFTKHGKTIMTADHRMGISKATIAVPFTNKNLKDDCSGCLAYVRPVFHASNSTFFNEHGSLPYDQTEAAHSTTMVQNYFKLHETLIGKMSEMPTLKPNKFMGLTAATIALSTPVMMDVEVVDKSDEPLMLINARLDIVNSAGFLAQQPNKNVKVDQNELFAFAYSVSAENLQHSQCTALSYRNSFADDNSPCNTESMKDQKKNGKPVRQIFTHNTDRACSVSSYVNGHDKLPADQPDDIRQLQASMLGTPNELIQLFDHKSTFRTNKLESRKQVMEKNEVAIEEKKMKEVGWLSALKAAPNMTPAMVADPAMRILTVLGGSIFRLKSVLQKCLFMIDSRCSMRPGMEHPSTSKDEPTTTLCKFCDTEFVTSDSEFCRCALMTSAVCTLKKDPVKTALKVQHAWTTCFALETAQEVDKKVKNVKMETYAFNLSLRSDDLKSNTSSTGNATFVNKADEYGFISKEAYEERKSKREKKKEEEKKKAAGGEGSSNTTGAEASTGEDDPTAVDFNKCLKLTSLISRVMSKVDTILPEGQYIDFSEMSQDEIDALSPSMKQHYENYRGAVKTFFEIEKGSSFDKNKAGSLCFAPELALLTEMQTDAFSTTDYKVTPFQIGMDEIEVKGTAPTLKSVSVPVNSSKIMVDNGIEGGSEEGVEDFFLKGLDQQRLENRKRKAEDDANAQTSKKQMREKITPELKNIVIAIYDYSVKCMQDKELFKSFSYEKIPESYRQCISSPKFYGVGRFIKQRMTMDFASVTEEDKMFSNLFEDALVKNVKGLADYFQSVSDVIKEECHFASHELMHERFTNDVSLLQDGYDKVLHCVIDPHSTSSFIQKTSERKMLNMMGKQSKDVNTLLNKACALNRENLKVALTDKNVPHLVTMEIAIPYKFLSMTEDQATGFPIMEFPPTSTSVNAIHPELQSVFTTMRTKVKVSTLANERKEVESERWDDLKTNTKKLEQEMFRLRDSEEITGGSYVPFPITCKDHVENGGMSTGAGTWGPLATSLIYINHKKNNVKYHRVGRQDFCQNTHALKGVDYVCNFMEELLGSKQANNEVHNFATLCKLIVNQLNQLDIAQGMIIEKFISVLSTTMSLSPKQSANVVGTRKKAVKFFNRIFYGGEEKPKISLGERFTKTARDLLTKNSDLVPILHLLFSSSQIYGGKNNVEGKLYNIDMERDMQAALVCTSAITQLSTSGKLGKDSKDTTPANKRKQVGLGTLIKCHSNYSMLTNQPVTVCSMGDQQYAGQSRNIFRGCLSSYPGYDSNIIMRSMNLNNKAFFAGSLPALVVNQGTAMIQTACGVIIKTAPIHNTKSVRVAKSINPAEILATGDINFICAHLSNSKGPIKKKFADYICVAVYGGGDMLPGNMEALTKDIVDNFFGGVNDLTAVKRVEEQIVKPLAHLIVPGLEEEAEEEETCEDENEIDLFADFEF</sequence>
<protein>
    <submittedName>
        <fullName evidence="2">AbHVp024</fullName>
    </submittedName>
</protein>
<accession>E0ADI9</accession>